<protein>
    <submittedName>
        <fullName evidence="2">Uncharacterized protein</fullName>
    </submittedName>
</protein>
<reference evidence="2 3" key="1">
    <citation type="submission" date="2021-03" db="EMBL/GenBank/DDBJ databases">
        <authorList>
            <person name="So Y."/>
        </authorList>
    </citation>
    <scope>NUCLEOTIDE SEQUENCE [LARGE SCALE GENOMIC DNA]</scope>
    <source>
        <strain evidence="2 3">SSH11</strain>
    </source>
</reference>
<organism evidence="2 3">
    <name type="scientific">Pararoseomonas baculiformis</name>
    <dbReference type="NCBI Taxonomy" id="2820812"/>
    <lineage>
        <taxon>Bacteria</taxon>
        <taxon>Pseudomonadati</taxon>
        <taxon>Pseudomonadota</taxon>
        <taxon>Alphaproteobacteria</taxon>
        <taxon>Acetobacterales</taxon>
        <taxon>Acetobacteraceae</taxon>
        <taxon>Pararoseomonas</taxon>
    </lineage>
</organism>
<evidence type="ECO:0000256" key="1">
    <source>
        <dbReference type="SAM" id="Phobius"/>
    </source>
</evidence>
<feature type="transmembrane region" description="Helical" evidence="1">
    <location>
        <begin position="12"/>
        <end position="36"/>
    </location>
</feature>
<proteinExistence type="predicted"/>
<dbReference type="EMBL" id="JAGIZB010000064">
    <property type="protein sequence ID" value="MBP0447834.1"/>
    <property type="molecule type" value="Genomic_DNA"/>
</dbReference>
<keyword evidence="1" id="KW-0472">Membrane</keyword>
<keyword evidence="1" id="KW-0812">Transmembrane</keyword>
<name>A0ABS4ANM4_9PROT</name>
<keyword evidence="3" id="KW-1185">Reference proteome</keyword>
<evidence type="ECO:0000313" key="3">
    <source>
        <dbReference type="Proteomes" id="UP000681594"/>
    </source>
</evidence>
<sequence length="284" mass="32078">MSGIADRPKKDNVRLVVTTGVALTVIVIVMFVVFALRMEIENLKLNEIGDAVAGFASILAFMWIVIAVYLQTHELRQQRHAILASNQEQAQQTAEFQAWKKAAEDQLSLLRGNQLIIFSDYVKRVEEEAVRGLLSQVSYEIVPELNKLQSCKVFLGLSEGDLNEWRHMLEGRRFIEAATAIGVHLFNHQPSDALRSEIRSDLMGVPKIRERIDLLSTLIVAYHVAGNNAGPSHHQVAYDIGVHLIESGLNWLFEFRDILPAATDQFTRQLQEFKKQSSLQGKVY</sequence>
<feature type="transmembrane region" description="Helical" evidence="1">
    <location>
        <begin position="48"/>
        <end position="70"/>
    </location>
</feature>
<dbReference type="Proteomes" id="UP000681594">
    <property type="component" value="Unassembled WGS sequence"/>
</dbReference>
<evidence type="ECO:0000313" key="2">
    <source>
        <dbReference type="EMBL" id="MBP0447834.1"/>
    </source>
</evidence>
<gene>
    <name evidence="2" type="ORF">J8J14_24135</name>
</gene>
<comment type="caution">
    <text evidence="2">The sequence shown here is derived from an EMBL/GenBank/DDBJ whole genome shotgun (WGS) entry which is preliminary data.</text>
</comment>
<keyword evidence="1" id="KW-1133">Transmembrane helix</keyword>
<accession>A0ABS4ANM4</accession>